<comment type="caution">
    <text evidence="1">The sequence shown here is derived from an EMBL/GenBank/DDBJ whole genome shotgun (WGS) entry which is preliminary data.</text>
</comment>
<sequence length="74" mass="8741">MELRKVYELKKGSLIKLENGDIIEFEEIRGDKAIFYNEWGIEIEYPDFIDIDEIGELINQKNSDSYNYSSPTLF</sequence>
<gene>
    <name evidence="1" type="ORF">LNAT_P1241</name>
</gene>
<reference evidence="1 2" key="1">
    <citation type="journal article" date="2017" name="Syst. Appl. Microbiol.">
        <title>Lebetimonas natsushimae sp. nov., a novel strictly anaerobic, moderately thermophilic chemoautotroph isolated from a deep-sea hydrothermal vent polychaete nest in the Mid-Okinawa Trough.</title>
        <authorList>
            <person name="Nagata R."/>
            <person name="Takaki Y."/>
            <person name="Tame A."/>
            <person name="Nunoura T."/>
            <person name="Muto H."/>
            <person name="Mino S."/>
            <person name="Sawayama S."/>
            <person name="Takai K."/>
            <person name="Nakagawa S."/>
        </authorList>
    </citation>
    <scope>NUCLEOTIDE SEQUENCE [LARGE SCALE GENOMIC DNA]</scope>
    <source>
        <strain evidence="1 2">HS1857</strain>
    </source>
</reference>
<keyword evidence="2" id="KW-1185">Reference proteome</keyword>
<protein>
    <submittedName>
        <fullName evidence="1">Uncharacterized protein</fullName>
    </submittedName>
</protein>
<proteinExistence type="predicted"/>
<dbReference type="AlphaFoldDB" id="A0A292YGE3"/>
<accession>A0A292YGE3</accession>
<name>A0A292YGE3_9BACT</name>
<organism evidence="1 2">
    <name type="scientific">Lebetimonas natsushimae</name>
    <dbReference type="NCBI Taxonomy" id="1936991"/>
    <lineage>
        <taxon>Bacteria</taxon>
        <taxon>Pseudomonadati</taxon>
        <taxon>Campylobacterota</taxon>
        <taxon>Epsilonproteobacteria</taxon>
        <taxon>Nautiliales</taxon>
        <taxon>Nautiliaceae</taxon>
        <taxon>Lebetimonas</taxon>
    </lineage>
</organism>
<evidence type="ECO:0000313" key="2">
    <source>
        <dbReference type="Proteomes" id="UP000217944"/>
    </source>
</evidence>
<dbReference type="EMBL" id="BDME01000002">
    <property type="protein sequence ID" value="GAX87944.1"/>
    <property type="molecule type" value="Genomic_DNA"/>
</dbReference>
<evidence type="ECO:0000313" key="1">
    <source>
        <dbReference type="EMBL" id="GAX87944.1"/>
    </source>
</evidence>
<dbReference type="Proteomes" id="UP000217944">
    <property type="component" value="Unassembled WGS sequence"/>
</dbReference>